<evidence type="ECO:0000256" key="7">
    <source>
        <dbReference type="ARBA" id="ARBA00022833"/>
    </source>
</evidence>
<reference evidence="13 14" key="1">
    <citation type="submission" date="2017-02" db="EMBL/GenBank/DDBJ databases">
        <authorList>
            <person name="Peterson S.W."/>
        </authorList>
    </citation>
    <scope>NUCLEOTIDE SEQUENCE [LARGE SCALE GENOMIC DNA]</scope>
    <source>
        <strain evidence="13 14">ATCC 17233</strain>
    </source>
</reference>
<evidence type="ECO:0000256" key="10">
    <source>
        <dbReference type="ARBA" id="ARBA00023136"/>
    </source>
</evidence>
<comment type="subcellular location">
    <subcellularLocation>
        <location evidence="2">Membrane</location>
        <topology evidence="2">Multi-pass membrane protein</topology>
    </subcellularLocation>
</comment>
<evidence type="ECO:0000259" key="12">
    <source>
        <dbReference type="PROSITE" id="PS50106"/>
    </source>
</evidence>
<keyword evidence="14" id="KW-1185">Reference proteome</keyword>
<dbReference type="GO" id="GO:0016020">
    <property type="term" value="C:membrane"/>
    <property type="evidence" value="ECO:0007669"/>
    <property type="project" value="UniProtKB-SubCell"/>
</dbReference>
<comment type="cofactor">
    <cofactor evidence="1 11">
        <name>Zn(2+)</name>
        <dbReference type="ChEBI" id="CHEBI:29105"/>
    </cofactor>
</comment>
<dbReference type="InterPro" id="IPR001478">
    <property type="entry name" value="PDZ"/>
</dbReference>
<feature type="domain" description="PDZ" evidence="12">
    <location>
        <begin position="120"/>
        <end position="186"/>
    </location>
</feature>
<dbReference type="Gene3D" id="2.30.42.10">
    <property type="match status" value="1"/>
</dbReference>
<dbReference type="CDD" id="cd23081">
    <property type="entry name" value="cpPDZ_EcRseP-like"/>
    <property type="match status" value="1"/>
</dbReference>
<dbReference type="NCBIfam" id="TIGR00054">
    <property type="entry name" value="RIP metalloprotease RseP"/>
    <property type="match status" value="1"/>
</dbReference>
<dbReference type="InterPro" id="IPR041489">
    <property type="entry name" value="PDZ_6"/>
</dbReference>
<sequence length="345" mass="37993">MKIIAIILVFGIIVFVHELGHFLVAKLNKIKVLEFAIGMGPAIVKWGKKETKYSLRILPIGGYCMMEGEDEESDDPRSFNNKSCLARLAVLFAGPFFNFILAFVLGVVICHFCYIDPAEISGVAEGSAAEEAGLQAGDVIVELDGKNIYNFRELSYHIVSGKPGASIKVTYKRDGKETTVTVTPKKDEETGRYYFGVYSNNREAKNFGEKLKYGFLEGRLQIKATLISLKMLFTGGASVNDLMGPVGIGNYMSDVIDQAEKEGGFANVILNILNFCILISANLGVMNLLPIPALDGGRILFVLIEMVTGKKIPKEKEALVNGIGFVLLMILIVFVFFNDLRKVFF</sequence>
<dbReference type="AlphaFoldDB" id="A0A1T4MLY7"/>
<keyword evidence="11" id="KW-0479">Metal-binding</keyword>
<dbReference type="Pfam" id="PF17820">
    <property type="entry name" value="PDZ_6"/>
    <property type="match status" value="1"/>
</dbReference>
<evidence type="ECO:0000256" key="4">
    <source>
        <dbReference type="ARBA" id="ARBA00022670"/>
    </source>
</evidence>
<evidence type="ECO:0000313" key="14">
    <source>
        <dbReference type="Proteomes" id="UP000189857"/>
    </source>
</evidence>
<dbReference type="RefSeq" id="WP_078787108.1">
    <property type="nucleotide sequence ID" value="NZ_FMTO01000006.1"/>
</dbReference>
<dbReference type="Pfam" id="PF02163">
    <property type="entry name" value="Peptidase_M50"/>
    <property type="match status" value="1"/>
</dbReference>
<feature type="transmembrane region" description="Helical" evidence="11">
    <location>
        <begin position="268"/>
        <end position="289"/>
    </location>
</feature>
<evidence type="ECO:0000256" key="3">
    <source>
        <dbReference type="ARBA" id="ARBA00007931"/>
    </source>
</evidence>
<dbReference type="InterPro" id="IPR036034">
    <property type="entry name" value="PDZ_sf"/>
</dbReference>
<keyword evidence="7 11" id="KW-0862">Zinc</keyword>
<evidence type="ECO:0000256" key="6">
    <source>
        <dbReference type="ARBA" id="ARBA00022801"/>
    </source>
</evidence>
<keyword evidence="5 11" id="KW-0812">Transmembrane</keyword>
<keyword evidence="9 11" id="KW-0482">Metalloprotease</keyword>
<proteinExistence type="inferred from homology"/>
<evidence type="ECO:0000256" key="2">
    <source>
        <dbReference type="ARBA" id="ARBA00004141"/>
    </source>
</evidence>
<evidence type="ECO:0000313" key="13">
    <source>
        <dbReference type="EMBL" id="SJZ67748.1"/>
    </source>
</evidence>
<keyword evidence="10 11" id="KW-0472">Membrane</keyword>
<keyword evidence="6 11" id="KW-0378">Hydrolase</keyword>
<accession>A0A1T4MLY7</accession>
<dbReference type="GO" id="GO:0006508">
    <property type="term" value="P:proteolysis"/>
    <property type="evidence" value="ECO:0007669"/>
    <property type="project" value="UniProtKB-KW"/>
</dbReference>
<dbReference type="InterPro" id="IPR004387">
    <property type="entry name" value="Pept_M50_Zn"/>
</dbReference>
<dbReference type="PROSITE" id="PS50106">
    <property type="entry name" value="PDZ"/>
    <property type="match status" value="1"/>
</dbReference>
<dbReference type="OrthoDB" id="9782003at2"/>
<dbReference type="GO" id="GO:0046872">
    <property type="term" value="F:metal ion binding"/>
    <property type="evidence" value="ECO:0007669"/>
    <property type="project" value="UniProtKB-KW"/>
</dbReference>
<evidence type="ECO:0000256" key="11">
    <source>
        <dbReference type="RuleBase" id="RU362031"/>
    </source>
</evidence>
<keyword evidence="8 11" id="KW-1133">Transmembrane helix</keyword>
<dbReference type="EC" id="3.4.24.-" evidence="11"/>
<feature type="transmembrane region" description="Helical" evidence="11">
    <location>
        <begin position="6"/>
        <end position="25"/>
    </location>
</feature>
<comment type="similarity">
    <text evidence="3 11">Belongs to the peptidase M50B family.</text>
</comment>
<dbReference type="PANTHER" id="PTHR42837:SF2">
    <property type="entry name" value="MEMBRANE METALLOPROTEASE ARASP2, CHLOROPLASTIC-RELATED"/>
    <property type="match status" value="1"/>
</dbReference>
<evidence type="ECO:0000256" key="9">
    <source>
        <dbReference type="ARBA" id="ARBA00023049"/>
    </source>
</evidence>
<feature type="transmembrane region" description="Helical" evidence="11">
    <location>
        <begin position="85"/>
        <end position="109"/>
    </location>
</feature>
<evidence type="ECO:0000256" key="8">
    <source>
        <dbReference type="ARBA" id="ARBA00022989"/>
    </source>
</evidence>
<dbReference type="EMBL" id="FUXA01000007">
    <property type="protein sequence ID" value="SJZ67748.1"/>
    <property type="molecule type" value="Genomic_DNA"/>
</dbReference>
<keyword evidence="4 13" id="KW-0645">Protease</keyword>
<dbReference type="CDD" id="cd06163">
    <property type="entry name" value="S2P-M50_PDZ_RseP-like"/>
    <property type="match status" value="1"/>
</dbReference>
<feature type="transmembrane region" description="Helical" evidence="11">
    <location>
        <begin position="318"/>
        <end position="337"/>
    </location>
</feature>
<organism evidence="13 14">
    <name type="scientific">Eubacterium ruminantium</name>
    <dbReference type="NCBI Taxonomy" id="42322"/>
    <lineage>
        <taxon>Bacteria</taxon>
        <taxon>Bacillati</taxon>
        <taxon>Bacillota</taxon>
        <taxon>Clostridia</taxon>
        <taxon>Eubacteriales</taxon>
        <taxon>Eubacteriaceae</taxon>
        <taxon>Eubacterium</taxon>
    </lineage>
</organism>
<evidence type="ECO:0000256" key="1">
    <source>
        <dbReference type="ARBA" id="ARBA00001947"/>
    </source>
</evidence>
<dbReference type="SUPFAM" id="SSF50156">
    <property type="entry name" value="PDZ domain-like"/>
    <property type="match status" value="1"/>
</dbReference>
<protein>
    <recommendedName>
        <fullName evidence="11">Zinc metalloprotease</fullName>
        <ecNumber evidence="11">3.4.24.-</ecNumber>
    </recommendedName>
</protein>
<gene>
    <name evidence="13" type="ORF">SAMN02745110_01264</name>
</gene>
<dbReference type="GO" id="GO:0004222">
    <property type="term" value="F:metalloendopeptidase activity"/>
    <property type="evidence" value="ECO:0007669"/>
    <property type="project" value="InterPro"/>
</dbReference>
<evidence type="ECO:0000256" key="5">
    <source>
        <dbReference type="ARBA" id="ARBA00022692"/>
    </source>
</evidence>
<dbReference type="InterPro" id="IPR008915">
    <property type="entry name" value="Peptidase_M50"/>
</dbReference>
<dbReference type="Proteomes" id="UP000189857">
    <property type="component" value="Unassembled WGS sequence"/>
</dbReference>
<dbReference type="PANTHER" id="PTHR42837">
    <property type="entry name" value="REGULATOR OF SIGMA-E PROTEASE RSEP"/>
    <property type="match status" value="1"/>
</dbReference>
<dbReference type="SMART" id="SM00228">
    <property type="entry name" value="PDZ"/>
    <property type="match status" value="1"/>
</dbReference>
<name>A0A1T4MLY7_9FIRM</name>